<evidence type="ECO:0000313" key="3">
    <source>
        <dbReference type="EMBL" id="CAB4190421.1"/>
    </source>
</evidence>
<dbReference type="Gene3D" id="1.10.3210.10">
    <property type="entry name" value="Hypothetical protein af1432"/>
    <property type="match status" value="1"/>
</dbReference>
<dbReference type="EMBL" id="LR796445">
    <property type="protein sequence ID" value="CAB4145946.1"/>
    <property type="molecule type" value="Genomic_DNA"/>
</dbReference>
<evidence type="ECO:0000313" key="2">
    <source>
        <dbReference type="EMBL" id="CAB4145946.1"/>
    </source>
</evidence>
<dbReference type="InterPro" id="IPR003607">
    <property type="entry name" value="HD/PDEase_dom"/>
</dbReference>
<sequence>MKNLNDALLLALKAHKGQRRKGTAIPYIAHPLAVTAIALEYGADDEQAVAAMLHDVIEDGGMHYASVINAYFGDRVFNIVSALTNVGKGTWRENKVEYLNRLRDASDDVLLVAGADKLHNARSILADVQALGDAAFDKFKAGKDDVLWYYVSLAGIFTVRDVPMASDFNDIVQQMGDL</sequence>
<dbReference type="GO" id="GO:0008893">
    <property type="term" value="F:guanosine-3',5'-bis(diphosphate) 3'-diphosphatase activity"/>
    <property type="evidence" value="ECO:0007669"/>
    <property type="project" value="TreeGrafter"/>
</dbReference>
<organism evidence="3">
    <name type="scientific">uncultured Caudovirales phage</name>
    <dbReference type="NCBI Taxonomy" id="2100421"/>
    <lineage>
        <taxon>Viruses</taxon>
        <taxon>Duplodnaviria</taxon>
        <taxon>Heunggongvirae</taxon>
        <taxon>Uroviricota</taxon>
        <taxon>Caudoviricetes</taxon>
        <taxon>Peduoviridae</taxon>
        <taxon>Maltschvirus</taxon>
        <taxon>Maltschvirus maltsch</taxon>
    </lineage>
</organism>
<gene>
    <name evidence="3" type="ORF">UFOVP1207_71</name>
    <name evidence="2" type="ORF">UFOVP474_75</name>
</gene>
<dbReference type="SUPFAM" id="SSF109604">
    <property type="entry name" value="HD-domain/PDEase-like"/>
    <property type="match status" value="1"/>
</dbReference>
<dbReference type="Pfam" id="PF13328">
    <property type="entry name" value="HD_4"/>
    <property type="match status" value="1"/>
</dbReference>
<protein>
    <submittedName>
        <fullName evidence="3">HD/PDEase domain containing protein</fullName>
    </submittedName>
</protein>
<proteinExistence type="predicted"/>
<feature type="domain" description="HD/PDEase" evidence="1">
    <location>
        <begin position="23"/>
        <end position="130"/>
    </location>
</feature>
<evidence type="ECO:0000259" key="1">
    <source>
        <dbReference type="SMART" id="SM00471"/>
    </source>
</evidence>
<accession>A0A6J5RA89</accession>
<name>A0A6J5RA89_9CAUD</name>
<dbReference type="SMART" id="SM00471">
    <property type="entry name" value="HDc"/>
    <property type="match status" value="1"/>
</dbReference>
<dbReference type="EMBL" id="LR797155">
    <property type="protein sequence ID" value="CAB4190421.1"/>
    <property type="molecule type" value="Genomic_DNA"/>
</dbReference>
<dbReference type="PANTHER" id="PTHR46246">
    <property type="entry name" value="GUANOSINE-3',5'-BIS(DIPHOSPHATE) 3'-PYROPHOSPHOHYDROLASE MESH1"/>
    <property type="match status" value="1"/>
</dbReference>
<dbReference type="InterPro" id="IPR052194">
    <property type="entry name" value="MESH1"/>
</dbReference>
<reference evidence="3" key="1">
    <citation type="submission" date="2020-05" db="EMBL/GenBank/DDBJ databases">
        <authorList>
            <person name="Chiriac C."/>
            <person name="Salcher M."/>
            <person name="Ghai R."/>
            <person name="Kavagutti S V."/>
        </authorList>
    </citation>
    <scope>NUCLEOTIDE SEQUENCE</scope>
</reference>
<dbReference type="PANTHER" id="PTHR46246:SF1">
    <property type="entry name" value="GUANOSINE-3',5'-BIS(DIPHOSPHATE) 3'-PYROPHOSPHOHYDROLASE MESH1"/>
    <property type="match status" value="1"/>
</dbReference>